<accession>A0A2L1TZS4</accession>
<keyword evidence="1" id="KW-0175">Coiled coil</keyword>
<dbReference type="AlphaFoldDB" id="A0A2L1TZS4"/>
<protein>
    <submittedName>
        <fullName evidence="3">Uncharacterized protein</fullName>
    </submittedName>
</protein>
<dbReference type="STRING" id="147375.BXP28_06680"/>
<evidence type="ECO:0000256" key="1">
    <source>
        <dbReference type="SAM" id="Coils"/>
    </source>
</evidence>
<gene>
    <name evidence="3" type="ORF">ERICIII_02008</name>
</gene>
<name>A0A2L1TZS4_9BACL</name>
<evidence type="ECO:0000313" key="4">
    <source>
        <dbReference type="Proteomes" id="UP000239833"/>
    </source>
</evidence>
<evidence type="ECO:0000313" key="3">
    <source>
        <dbReference type="EMBL" id="AVF26177.1"/>
    </source>
</evidence>
<dbReference type="Proteomes" id="UP000239833">
    <property type="component" value="Chromosome"/>
</dbReference>
<feature type="region of interest" description="Disordered" evidence="2">
    <location>
        <begin position="86"/>
        <end position="105"/>
    </location>
</feature>
<feature type="coiled-coil region" evidence="1">
    <location>
        <begin position="11"/>
        <end position="64"/>
    </location>
</feature>
<sequence>MVESQQHQMYIQRAVDEADQAILAAQKAEHDLQSAVIKADPVLIQKAQAELGTAKRRITESYQQLNSFDPEKYGQQLKQTIGQTRQAIQDLDMSEEKVHTPKQVR</sequence>
<evidence type="ECO:0000256" key="2">
    <source>
        <dbReference type="SAM" id="MobiDB-lite"/>
    </source>
</evidence>
<proteinExistence type="predicted"/>
<reference evidence="4" key="1">
    <citation type="submission" date="2017-02" db="EMBL/GenBank/DDBJ databases">
        <title>Delineation of Paenibacillus larvae strains originating from foulbrood outbreaks.</title>
        <authorList>
            <person name="Beims H."/>
            <person name="Bunk B."/>
            <person name="Sproeer C."/>
            <person name="Mohr K.I."/>
            <person name="Pradella S."/>
            <person name="Guenther G."/>
            <person name="Rohde M."/>
            <person name="von der Ohe W."/>
            <person name="Steinert M."/>
        </authorList>
    </citation>
    <scope>NUCLEOTIDE SEQUENCE [LARGE SCALE GENOMIC DNA]</scope>
    <source>
        <strain evidence="4">Eric_III</strain>
    </source>
</reference>
<dbReference type="RefSeq" id="WP_077997430.1">
    <property type="nucleotide sequence ID" value="NZ_CP019655.1"/>
</dbReference>
<dbReference type="EMBL" id="CP019655">
    <property type="protein sequence ID" value="AVF26177.1"/>
    <property type="molecule type" value="Genomic_DNA"/>
</dbReference>
<organism evidence="3 4">
    <name type="scientific">Paenibacillus larvae subsp. larvae</name>
    <dbReference type="NCBI Taxonomy" id="147375"/>
    <lineage>
        <taxon>Bacteria</taxon>
        <taxon>Bacillati</taxon>
        <taxon>Bacillota</taxon>
        <taxon>Bacilli</taxon>
        <taxon>Bacillales</taxon>
        <taxon>Paenibacillaceae</taxon>
        <taxon>Paenibacillus</taxon>
    </lineage>
</organism>
<dbReference type="GeneID" id="64218743"/>